<dbReference type="InterPro" id="IPR004401">
    <property type="entry name" value="YbaB/EbfC"/>
</dbReference>
<evidence type="ECO:0000256" key="1">
    <source>
        <dbReference type="ARBA" id="ARBA00023125"/>
    </source>
</evidence>
<dbReference type="OrthoDB" id="9803080at2"/>
<proteinExistence type="inferred from homology"/>
<evidence type="ECO:0000313" key="4">
    <source>
        <dbReference type="Proteomes" id="UP000001508"/>
    </source>
</evidence>
<keyword evidence="2" id="KW-0963">Cytoplasm</keyword>
<organism evidence="3 4">
    <name type="scientific">Desulfurivibrio alkaliphilus (strain DSM 19089 / UNIQEM U267 / AHT2)</name>
    <dbReference type="NCBI Taxonomy" id="589865"/>
    <lineage>
        <taxon>Bacteria</taxon>
        <taxon>Pseudomonadati</taxon>
        <taxon>Thermodesulfobacteriota</taxon>
        <taxon>Desulfobulbia</taxon>
        <taxon>Desulfobulbales</taxon>
        <taxon>Desulfobulbaceae</taxon>
        <taxon>Desulfurivibrio</taxon>
    </lineage>
</organism>
<dbReference type="PANTHER" id="PTHR33449">
    <property type="entry name" value="NUCLEOID-ASSOCIATED PROTEIN YBAB"/>
    <property type="match status" value="1"/>
</dbReference>
<keyword evidence="4" id="KW-1185">Reference proteome</keyword>
<dbReference type="NCBIfam" id="TIGR00103">
    <property type="entry name" value="DNA_YbaB_EbfC"/>
    <property type="match status" value="1"/>
</dbReference>
<keyword evidence="1 2" id="KW-0238">DNA-binding</keyword>
<dbReference type="GO" id="GO:0005829">
    <property type="term" value="C:cytosol"/>
    <property type="evidence" value="ECO:0007669"/>
    <property type="project" value="TreeGrafter"/>
</dbReference>
<dbReference type="Pfam" id="PF02575">
    <property type="entry name" value="YbaB_DNA_bd"/>
    <property type="match status" value="1"/>
</dbReference>
<reference evidence="4" key="1">
    <citation type="submission" date="2010-02" db="EMBL/GenBank/DDBJ databases">
        <title>Complete sequence of Desulfurivibrio alkaliphilus AHT2.</title>
        <authorList>
            <consortium name="US DOE Joint Genome Institute"/>
            <person name="Pitluck S."/>
            <person name="Chertkov O."/>
            <person name="Detter J.C."/>
            <person name="Han C."/>
            <person name="Tapia R."/>
            <person name="Larimer F."/>
            <person name="Land M."/>
            <person name="Hauser L."/>
            <person name="Kyrpides N."/>
            <person name="Mikhailova N."/>
            <person name="Sorokin D.Y."/>
            <person name="Muyzer G."/>
            <person name="Woyke T."/>
        </authorList>
    </citation>
    <scope>NUCLEOTIDE SEQUENCE [LARGE SCALE GENOMIC DNA]</scope>
    <source>
        <strain evidence="4">DSM 19089 / UNIQEM U267 / AHT2</strain>
    </source>
</reference>
<sequence length="102" mass="11216">MDMQQLMQQAQQFQQKMAGLQAELAERTVTSSVGGGMVQATVNGRHQLVELKIEPEVINPEDPDMLRDLVMAAVNDAMARAQEMIQKEMGKLTGGMNIPGLF</sequence>
<dbReference type="RefSeq" id="WP_013163472.1">
    <property type="nucleotide sequence ID" value="NC_014216.1"/>
</dbReference>
<dbReference type="HAMAP" id="MF_00274">
    <property type="entry name" value="DNA_YbaB_EbfC"/>
    <property type="match status" value="1"/>
</dbReference>
<comment type="similarity">
    <text evidence="2">Belongs to the YbaB/EbfC family.</text>
</comment>
<accession>D6Z318</accession>
<dbReference type="Gene3D" id="3.30.1310.10">
    <property type="entry name" value="Nucleoid-associated protein YbaB-like domain"/>
    <property type="match status" value="1"/>
</dbReference>
<dbReference type="Proteomes" id="UP000001508">
    <property type="component" value="Chromosome"/>
</dbReference>
<dbReference type="PIRSF" id="PIRSF004555">
    <property type="entry name" value="UCP004555"/>
    <property type="match status" value="1"/>
</dbReference>
<dbReference type="KEGG" id="dak:DaAHT2_1247"/>
<comment type="function">
    <text evidence="2">Binds to DNA and alters its conformation. May be involved in regulation of gene expression, nucleoid organization and DNA protection.</text>
</comment>
<dbReference type="PANTHER" id="PTHR33449:SF1">
    <property type="entry name" value="NUCLEOID-ASSOCIATED PROTEIN YBAB"/>
    <property type="match status" value="1"/>
</dbReference>
<dbReference type="InterPro" id="IPR036894">
    <property type="entry name" value="YbaB-like_sf"/>
</dbReference>
<name>D6Z318_DESAT</name>
<dbReference type="EMBL" id="CP001940">
    <property type="protein sequence ID" value="ADH85943.1"/>
    <property type="molecule type" value="Genomic_DNA"/>
</dbReference>
<dbReference type="InParanoid" id="D6Z318"/>
<dbReference type="eggNOG" id="COG0718">
    <property type="taxonomic scope" value="Bacteria"/>
</dbReference>
<dbReference type="STRING" id="589865.DaAHT2_1247"/>
<dbReference type="HOGENOM" id="CLU_140930_1_0_7"/>
<comment type="subcellular location">
    <subcellularLocation>
        <location evidence="2">Cytoplasm</location>
        <location evidence="2">Nucleoid</location>
    </subcellularLocation>
</comment>
<dbReference type="SUPFAM" id="SSF82607">
    <property type="entry name" value="YbaB-like"/>
    <property type="match status" value="1"/>
</dbReference>
<dbReference type="GO" id="GO:0043590">
    <property type="term" value="C:bacterial nucleoid"/>
    <property type="evidence" value="ECO:0007669"/>
    <property type="project" value="UniProtKB-UniRule"/>
</dbReference>
<dbReference type="FunCoup" id="D6Z318">
    <property type="interactions" value="362"/>
</dbReference>
<gene>
    <name evidence="3" type="ordered locus">DaAHT2_1247</name>
</gene>
<evidence type="ECO:0000313" key="3">
    <source>
        <dbReference type="EMBL" id="ADH85943.1"/>
    </source>
</evidence>
<protein>
    <recommendedName>
        <fullName evidence="2">Nucleoid-associated protein DaAHT2_1247</fullName>
    </recommendedName>
</protein>
<comment type="subunit">
    <text evidence="2">Homodimer.</text>
</comment>
<dbReference type="GO" id="GO:0003677">
    <property type="term" value="F:DNA binding"/>
    <property type="evidence" value="ECO:0007669"/>
    <property type="project" value="UniProtKB-UniRule"/>
</dbReference>
<dbReference type="AlphaFoldDB" id="D6Z318"/>
<evidence type="ECO:0000256" key="2">
    <source>
        <dbReference type="HAMAP-Rule" id="MF_00274"/>
    </source>
</evidence>